<dbReference type="PROSITE" id="PS51542">
    <property type="entry name" value="FYRN"/>
    <property type="match status" value="1"/>
</dbReference>
<feature type="compositionally biased region" description="Polar residues" evidence="13">
    <location>
        <begin position="82"/>
        <end position="95"/>
    </location>
</feature>
<evidence type="ECO:0000256" key="5">
    <source>
        <dbReference type="ARBA" id="ARBA00022723"/>
    </source>
</evidence>
<dbReference type="InterPro" id="IPR019786">
    <property type="entry name" value="Zinc_finger_PHD-type_CS"/>
</dbReference>
<dbReference type="SMART" id="SM00249">
    <property type="entry name" value="PHD"/>
    <property type="match status" value="4"/>
</dbReference>
<dbReference type="GO" id="GO:0042800">
    <property type="term" value="F:histone H3K4 methyltransferase activity"/>
    <property type="evidence" value="ECO:0007669"/>
    <property type="project" value="TreeGrafter"/>
</dbReference>
<dbReference type="SMART" id="SM00508">
    <property type="entry name" value="PostSET"/>
    <property type="match status" value="1"/>
</dbReference>
<dbReference type="Pfam" id="PF05965">
    <property type="entry name" value="FYRC"/>
    <property type="match status" value="1"/>
</dbReference>
<dbReference type="GO" id="GO:0035097">
    <property type="term" value="C:histone methyltransferase complex"/>
    <property type="evidence" value="ECO:0007669"/>
    <property type="project" value="TreeGrafter"/>
</dbReference>
<feature type="compositionally biased region" description="Basic and acidic residues" evidence="13">
    <location>
        <begin position="779"/>
        <end position="794"/>
    </location>
</feature>
<proteinExistence type="predicted"/>
<keyword evidence="3" id="KW-0808">Transferase</keyword>
<evidence type="ECO:0000313" key="18">
    <source>
        <dbReference type="EMBL" id="CAF1542207.1"/>
    </source>
</evidence>
<keyword evidence="4" id="KW-0949">S-adenosyl-L-methionine</keyword>
<evidence type="ECO:0000259" key="14">
    <source>
        <dbReference type="PROSITE" id="PS50016"/>
    </source>
</evidence>
<feature type="domain" description="Post-SET" evidence="16">
    <location>
        <begin position="1590"/>
        <end position="1606"/>
    </location>
</feature>
<evidence type="ECO:0000256" key="8">
    <source>
        <dbReference type="ARBA" id="ARBA00022853"/>
    </source>
</evidence>
<evidence type="ECO:0000256" key="3">
    <source>
        <dbReference type="ARBA" id="ARBA00022679"/>
    </source>
</evidence>
<dbReference type="PROSITE" id="PS01359">
    <property type="entry name" value="ZF_PHD_1"/>
    <property type="match status" value="1"/>
</dbReference>
<evidence type="ECO:0000313" key="20">
    <source>
        <dbReference type="EMBL" id="CAF3792612.1"/>
    </source>
</evidence>
<dbReference type="EMBL" id="CAJNOW010008671">
    <property type="protein sequence ID" value="CAF1542207.1"/>
    <property type="molecule type" value="Genomic_DNA"/>
</dbReference>
<keyword evidence="6 12" id="KW-0863">Zinc-finger</keyword>
<evidence type="ECO:0000313" key="19">
    <source>
        <dbReference type="EMBL" id="CAF1916968.1"/>
    </source>
</evidence>
<dbReference type="Proteomes" id="UP000663834">
    <property type="component" value="Unassembled WGS sequence"/>
</dbReference>
<evidence type="ECO:0000259" key="15">
    <source>
        <dbReference type="PROSITE" id="PS50280"/>
    </source>
</evidence>
<dbReference type="Pfam" id="PF05964">
    <property type="entry name" value="FYRN"/>
    <property type="match status" value="1"/>
</dbReference>
<dbReference type="PANTHER" id="PTHR45838:SF4">
    <property type="entry name" value="HISTONE-LYSINE N-METHYLTRANSFERASE TRITHORAX"/>
    <property type="match status" value="1"/>
</dbReference>
<feature type="region of interest" description="Disordered" evidence="13">
    <location>
        <begin position="776"/>
        <end position="804"/>
    </location>
</feature>
<name>A0A816K877_9BILA</name>
<dbReference type="InterPro" id="IPR019787">
    <property type="entry name" value="Znf_PHD-finger"/>
</dbReference>
<dbReference type="InterPro" id="IPR046341">
    <property type="entry name" value="SET_dom_sf"/>
</dbReference>
<evidence type="ECO:0000256" key="2">
    <source>
        <dbReference type="ARBA" id="ARBA00022603"/>
    </source>
</evidence>
<sequence length="1606" mass="184501">MAHIETAMLEPVIAKTKNITSFVRQERPKRECRSRKRRYDIEQYATKRHKNDQIDTEEQDDSPCTFRLALSDTDEENDNESKCSTSDDTEPSSIKQVDDNSDIEENEDDTTNIYFSKPSTDQHRHIPVVANEAILQQQQTLSRYSKRLFSQFKYLYDQGLRKAIQPTTTLDYSNNQHNEIYLEKLRWELRNTFNRIDLFKEGYCVLSNEPFPFYSLCYMCGSMGSNLIYCNCCCEAYHPTCLNNYERPQLNSSSDSWLCPNCNVCNICGLLTHPNFLSRMTNEQNLSSQLISCFDCKRNFHLKCIKRFKDDQLNELNNLNNNNNNNNNLNNNSIVSLSRLSNSYLINQTWFCPSCIKCDCGQPLVSNDRNILSLTKTFSSQQSLMCFDCLNSIKLIRMQKNDNIEKCHLCEKYIEQMFPKQQQKQINYFLQCIKCKNRFHPKCDGYLNEDADIIPHIRHLCLNIICSKCDSDENEKLKRSLLDYKVQCLKTILSSILSTLQLIVYDENRLKKIQSCTSNLQQLHESREQNLNLNIFLNDLLTLIRRLITSNDIYRWQSAIDGCIIRQCPWFKSSSLLSSSNNKTSNSSSSLSNHHHHFQPPPSTDHTYAFNNEHSLNETSTNSLLNCLDQNQTNEFDQFNNFHDVDRRKCQICETLSDHLVPNIGRLISFGINQWVHVGCILPAYAKNLDQPPFILRNIRETVVRCQTKYVCAICSKLGASVHCHENECYQRFHCACIQKHYSTVDANIQEQLNIKNGYLPNLTTLCLKHIGSKTTNNAKRDSTDGVNPEEPKDTSNNNATNLPKIKTVNTSSTVYGDLSNNLVEFALINARLCIGSLQIESLGDFDYQIDKADENFFSNKNYPNNYRASRLFWSIKNPHKKTVYHLHINIEQTYHNDEANHKVIEHPMADKQIHVEELYDTCRKYFEKFQKKIDQHSIYIEEFCQRNSINKKPIPSQTANRKRAANGTGLTKRLTKANPSCVKRQTPKAALKNVSRPRNRFANEKQSQLSLTINQNPAKDNLTLTVNNKINEIQNLLPDDFLKSTNVSQFALALVQALRHVGQSTKIQQQEPSMNFNLLNPMSHTTNGIIMDKNNDILLKQLLKNMTVPQQLNDSQVSTISSLQLSSHTSQWRSATSTQTEILSKSHADSQHSYALVNGSIPLVHTTDNTSNLFPKPTCIPQVDGSIDDDDDDDSIHISSIVINSLIDEIDRLDSKRFRTNGEYSIDLSDYVNAEKLINLTPISPTNRHQIQDPEKKKSLSSDDLIQLYKQWSKSNFSRVQFTITNDEGYEIKSDDLDSAWSTIINSIRNSRDDMNLPHLSMAHDELNGHKMFGLTKSIIQIMLNQIYTNQQQQTGTTILLPLSSPSSSLSLNTINNNNNNNNNNSTCTIENFTKKKMLSSSSRSNTFDRRTRERQRFGWLLNHSRKIEYALKSFEIDNALAYARRILLEEASVCLRLYHLHYFSERVLLVGSSPIHGCGLFTLVDLVEGQMIVEYTGEVVRPCLTDKRERENEGKGFGCYMFTVDSMNVIDATHRGNKARFINHNCEPNCFAKTVLSGGIKHIVIYALTDISRGSELTYDYSFPEEDVKIPCHCGTTKCRVYLN</sequence>
<dbReference type="GO" id="GO:0008270">
    <property type="term" value="F:zinc ion binding"/>
    <property type="evidence" value="ECO:0007669"/>
    <property type="project" value="UniProtKB-KW"/>
</dbReference>
<dbReference type="Proteomes" id="UP000663855">
    <property type="component" value="Unassembled WGS sequence"/>
</dbReference>
<dbReference type="SUPFAM" id="SSF57903">
    <property type="entry name" value="FYVE/PHD zinc finger"/>
    <property type="match status" value="1"/>
</dbReference>
<keyword evidence="5" id="KW-0479">Metal-binding</keyword>
<dbReference type="PROSITE" id="PS50016">
    <property type="entry name" value="ZF_PHD_2"/>
    <property type="match status" value="1"/>
</dbReference>
<feature type="domain" description="SET" evidence="15">
    <location>
        <begin position="1467"/>
        <end position="1584"/>
    </location>
</feature>
<dbReference type="InterPro" id="IPR011011">
    <property type="entry name" value="Znf_FYVE_PHD"/>
</dbReference>
<reference evidence="19" key="1">
    <citation type="submission" date="2021-02" db="EMBL/GenBank/DDBJ databases">
        <authorList>
            <person name="Nowell W R."/>
        </authorList>
    </citation>
    <scope>NUCLEOTIDE SEQUENCE</scope>
</reference>
<feature type="region of interest" description="Disordered" evidence="13">
    <location>
        <begin position="586"/>
        <end position="610"/>
    </location>
</feature>
<gene>
    <name evidence="21" type="ORF">BYL167_LOCUS3592</name>
    <name evidence="17" type="ORF">CJN711_LOCUS9092</name>
    <name evidence="20" type="ORF">GIL414_LOCUS632</name>
    <name evidence="18" type="ORF">KQP761_LOCUS17042</name>
    <name evidence="19" type="ORF">MBJ925_LOCUS1352</name>
</gene>
<dbReference type="InterPro" id="IPR003889">
    <property type="entry name" value="FYrich_C"/>
</dbReference>
<dbReference type="CDD" id="cd15506">
    <property type="entry name" value="PHD1_KMT2A_like"/>
    <property type="match status" value="1"/>
</dbReference>
<evidence type="ECO:0000256" key="13">
    <source>
        <dbReference type="SAM" id="MobiDB-lite"/>
    </source>
</evidence>
<evidence type="ECO:0000313" key="17">
    <source>
        <dbReference type="EMBL" id="CAF1141988.1"/>
    </source>
</evidence>
<dbReference type="InterPro" id="IPR003616">
    <property type="entry name" value="Post-SET_dom"/>
</dbReference>
<dbReference type="Proteomes" id="UP000681720">
    <property type="component" value="Unassembled WGS sequence"/>
</dbReference>
<evidence type="ECO:0000259" key="16">
    <source>
        <dbReference type="PROSITE" id="PS50868"/>
    </source>
</evidence>
<dbReference type="Gene3D" id="2.170.270.10">
    <property type="entry name" value="SET domain"/>
    <property type="match status" value="1"/>
</dbReference>
<dbReference type="OrthoDB" id="308383at2759"/>
<dbReference type="Proteomes" id="UP000663824">
    <property type="component" value="Unassembled WGS sequence"/>
</dbReference>
<keyword evidence="7" id="KW-0862">Zinc</keyword>
<keyword evidence="8" id="KW-0156">Chromatin regulator</keyword>
<evidence type="ECO:0000256" key="7">
    <source>
        <dbReference type="ARBA" id="ARBA00022833"/>
    </source>
</evidence>
<dbReference type="SUPFAM" id="SSF82199">
    <property type="entry name" value="SET domain"/>
    <property type="match status" value="1"/>
</dbReference>
<dbReference type="InterPro" id="IPR001965">
    <property type="entry name" value="Znf_PHD"/>
</dbReference>
<evidence type="ECO:0000256" key="9">
    <source>
        <dbReference type="ARBA" id="ARBA00023015"/>
    </source>
</evidence>
<dbReference type="InterPro" id="IPR001214">
    <property type="entry name" value="SET_dom"/>
</dbReference>
<dbReference type="EMBL" id="CAJNOV010003442">
    <property type="protein sequence ID" value="CAF1141988.1"/>
    <property type="molecule type" value="Genomic_DNA"/>
</dbReference>
<protein>
    <recommendedName>
        <fullName evidence="23">Histone-lysine N-methyltransferase</fullName>
    </recommendedName>
</protein>
<dbReference type="Gene3D" id="3.30.40.10">
    <property type="entry name" value="Zinc/RING finger domain, C3HC4 (zinc finger)"/>
    <property type="match status" value="3"/>
</dbReference>
<dbReference type="PROSITE" id="PS50280">
    <property type="entry name" value="SET"/>
    <property type="match status" value="1"/>
</dbReference>
<accession>A0A816K877</accession>
<evidence type="ECO:0000313" key="21">
    <source>
        <dbReference type="EMBL" id="CAF3812034.1"/>
    </source>
</evidence>
<evidence type="ECO:0000313" key="22">
    <source>
        <dbReference type="Proteomes" id="UP000663824"/>
    </source>
</evidence>
<dbReference type="Proteomes" id="UP000681967">
    <property type="component" value="Unassembled WGS sequence"/>
</dbReference>
<dbReference type="Gene3D" id="3.30.160.360">
    <property type="match status" value="1"/>
</dbReference>
<dbReference type="GO" id="GO:0045893">
    <property type="term" value="P:positive regulation of DNA-templated transcription"/>
    <property type="evidence" value="ECO:0007669"/>
    <property type="project" value="TreeGrafter"/>
</dbReference>
<feature type="compositionally biased region" description="Polar residues" evidence="13">
    <location>
        <begin position="795"/>
        <end position="804"/>
    </location>
</feature>
<evidence type="ECO:0000256" key="11">
    <source>
        <dbReference type="ARBA" id="ARBA00023242"/>
    </source>
</evidence>
<feature type="region of interest" description="Disordered" evidence="13">
    <location>
        <begin position="24"/>
        <end position="118"/>
    </location>
</feature>
<dbReference type="Pfam" id="PF00856">
    <property type="entry name" value="SET"/>
    <property type="match status" value="1"/>
</dbReference>
<comment type="subcellular location">
    <subcellularLocation>
        <location evidence="1">Nucleus</location>
    </subcellularLocation>
</comment>
<dbReference type="GO" id="GO:0032259">
    <property type="term" value="P:methylation"/>
    <property type="evidence" value="ECO:0007669"/>
    <property type="project" value="UniProtKB-KW"/>
</dbReference>
<keyword evidence="10" id="KW-0804">Transcription</keyword>
<evidence type="ECO:0000256" key="1">
    <source>
        <dbReference type="ARBA" id="ARBA00004123"/>
    </source>
</evidence>
<dbReference type="InterPro" id="IPR003888">
    <property type="entry name" value="FYrich_N"/>
</dbReference>
<dbReference type="EMBL" id="CAJNRE010000085">
    <property type="protein sequence ID" value="CAF1916968.1"/>
    <property type="molecule type" value="Genomic_DNA"/>
</dbReference>
<evidence type="ECO:0000256" key="6">
    <source>
        <dbReference type="ARBA" id="ARBA00022771"/>
    </source>
</evidence>
<dbReference type="PANTHER" id="PTHR45838">
    <property type="entry name" value="HISTONE-LYSINE-N-METHYLTRANSFERASE 2 KMT2 FAMILY MEMBER"/>
    <property type="match status" value="1"/>
</dbReference>
<dbReference type="EMBL" id="CAJOBJ010000079">
    <property type="protein sequence ID" value="CAF3792612.1"/>
    <property type="molecule type" value="Genomic_DNA"/>
</dbReference>
<organism evidence="19 22">
    <name type="scientific">Rotaria magnacalcarata</name>
    <dbReference type="NCBI Taxonomy" id="392030"/>
    <lineage>
        <taxon>Eukaryota</taxon>
        <taxon>Metazoa</taxon>
        <taxon>Spiralia</taxon>
        <taxon>Gnathifera</taxon>
        <taxon>Rotifera</taxon>
        <taxon>Eurotatoria</taxon>
        <taxon>Bdelloidea</taxon>
        <taxon>Philodinida</taxon>
        <taxon>Philodinidae</taxon>
        <taxon>Rotaria</taxon>
    </lineage>
</organism>
<dbReference type="PROSITE" id="PS50868">
    <property type="entry name" value="POST_SET"/>
    <property type="match status" value="1"/>
</dbReference>
<feature type="domain" description="PHD-type" evidence="14">
    <location>
        <begin position="214"/>
        <end position="265"/>
    </location>
</feature>
<evidence type="ECO:0000256" key="4">
    <source>
        <dbReference type="ARBA" id="ARBA00022691"/>
    </source>
</evidence>
<keyword evidence="11" id="KW-0539">Nucleus</keyword>
<dbReference type="InterPro" id="IPR013083">
    <property type="entry name" value="Znf_RING/FYVE/PHD"/>
</dbReference>
<evidence type="ECO:0008006" key="23">
    <source>
        <dbReference type="Google" id="ProtNLM"/>
    </source>
</evidence>
<dbReference type="Pfam" id="PF13832">
    <property type="entry name" value="zf-HC5HC2H_2"/>
    <property type="match status" value="1"/>
</dbReference>
<keyword evidence="2" id="KW-0489">Methyltransferase</keyword>
<evidence type="ECO:0000256" key="10">
    <source>
        <dbReference type="ARBA" id="ARBA00023163"/>
    </source>
</evidence>
<comment type="caution">
    <text evidence="19">The sequence shown here is derived from an EMBL/GenBank/DDBJ whole genome shotgun (WGS) entry which is preliminary data.</text>
</comment>
<dbReference type="SMART" id="SM00317">
    <property type="entry name" value="SET"/>
    <property type="match status" value="1"/>
</dbReference>
<feature type="compositionally biased region" description="Acidic residues" evidence="13">
    <location>
        <begin position="99"/>
        <end position="110"/>
    </location>
</feature>
<dbReference type="EMBL" id="CAJOBH010000705">
    <property type="protein sequence ID" value="CAF3812034.1"/>
    <property type="molecule type" value="Genomic_DNA"/>
</dbReference>
<evidence type="ECO:0000256" key="12">
    <source>
        <dbReference type="PROSITE-ProRule" id="PRU00146"/>
    </source>
</evidence>
<keyword evidence="9" id="KW-0805">Transcription regulation</keyword>